<gene>
    <name evidence="2" type="ORF">KVP70_00825</name>
    <name evidence="3" type="ORF">L1274_000415</name>
</gene>
<evidence type="ECO:0000313" key="3">
    <source>
        <dbReference type="EMBL" id="MCP2006727.1"/>
    </source>
</evidence>
<feature type="signal peptide" evidence="1">
    <location>
        <begin position="1"/>
        <end position="22"/>
    </location>
</feature>
<reference evidence="2" key="1">
    <citation type="submission" date="2021-07" db="EMBL/GenBank/DDBJ databases">
        <title>Characterization of violacein-producing bacteria and related species.</title>
        <authorList>
            <person name="Wilson H.S."/>
            <person name="De Leon M.E."/>
        </authorList>
    </citation>
    <scope>NUCLEOTIDE SEQUENCE</scope>
    <source>
        <strain evidence="2">HSC-15S17</strain>
    </source>
</reference>
<accession>A0AA41H368</accession>
<evidence type="ECO:0000313" key="5">
    <source>
        <dbReference type="Proteomes" id="UP001162889"/>
    </source>
</evidence>
<feature type="chain" id="PRO_5041322745" evidence="1">
    <location>
        <begin position="23"/>
        <end position="718"/>
    </location>
</feature>
<keyword evidence="5" id="KW-1185">Reference proteome</keyword>
<dbReference type="RefSeq" id="WP_217940130.1">
    <property type="nucleotide sequence ID" value="NZ_JAHTGR010000001.1"/>
</dbReference>
<sequence>MKRLMLFAALSLSLLAVAPANGANAIATLATAYQPAINETVDASGFKHPGVGLTRDLLENMRTQVLAQKEPWNTHFNQMTLSSAAAKTVTSSNQSGANPDLPGTYAFNSQGVESKFIADGLKAYTQALLYYVTGDDTYRANALHIIRIWSQMDPAQYAYYTDAHIHSGIPLNRMVAAAEILRYTSTQTPALQWTAQDTLAFTTNLITPVIETLQHNNGYFMNQHLYPLIGAMSGYIFTGNRERYNEGVEWFTVNKTAVDQGQNGAIKQLFRLVDRNDLTGEAVDPPVVQHVEMGRDQAHGAGDVTNMEILARLLLGQGTKVDPIDGTASTAPGAVGPYEFLNDRILDAAEYFGTYMLGYDTPWVPTAAHTDANGNPTIVYKQLAGGYRGRLTQNTWELYYYYQYTRGVNMAQRAPNFTRIYAERVSYNWDGVDGGGDFWLFMPQAAQAEGNKYLVKPIVEPYREFEDRTTALDANTVSKMEGATGYVEISATPEGSKIALVGYGNGARSVAFRVRTNGSATVDVFGDTITLPDTKGQWRYVVYAFNAYQGFGDLVYLTVKGAGTIVQLDHVNLQAATLLTPPAFNAGGAELTLYTYAGSSAALAYSFAATDSNAADVLSYQADNLPPGATFNNGTGAFSWQPTQPGTYAFVISASDGSSVAAKRVTIVVGADRQAAVTAAIASYQPNTVYIAATLAVYNSAYTNVMATISSAGDADFG</sequence>
<dbReference type="Proteomes" id="UP001155901">
    <property type="component" value="Unassembled WGS sequence"/>
</dbReference>
<organism evidence="2 4">
    <name type="scientific">Duganella violaceipulchra</name>
    <dbReference type="NCBI Taxonomy" id="2849652"/>
    <lineage>
        <taxon>Bacteria</taxon>
        <taxon>Pseudomonadati</taxon>
        <taxon>Pseudomonadota</taxon>
        <taxon>Betaproteobacteria</taxon>
        <taxon>Burkholderiales</taxon>
        <taxon>Oxalobacteraceae</taxon>
        <taxon>Telluria group</taxon>
        <taxon>Duganella</taxon>
    </lineage>
</organism>
<reference evidence="3" key="2">
    <citation type="submission" date="2022-03" db="EMBL/GenBank/DDBJ databases">
        <title>Genome Encyclopedia of Bacteria and Archaea VI: Functional Genomics of Type Strains.</title>
        <authorList>
            <person name="Whitman W."/>
        </authorList>
    </citation>
    <scope>NUCLEOTIDE SEQUENCE</scope>
    <source>
        <strain evidence="3">HSC-15S17</strain>
    </source>
</reference>
<dbReference type="Proteomes" id="UP001162889">
    <property type="component" value="Unassembled WGS sequence"/>
</dbReference>
<comment type="caution">
    <text evidence="2">The sequence shown here is derived from an EMBL/GenBank/DDBJ whole genome shotgun (WGS) entry which is preliminary data.</text>
</comment>
<evidence type="ECO:0000313" key="4">
    <source>
        <dbReference type="Proteomes" id="UP001155901"/>
    </source>
</evidence>
<dbReference type="EMBL" id="JAHTGR010000001">
    <property type="protein sequence ID" value="MBV6319462.1"/>
    <property type="molecule type" value="Genomic_DNA"/>
</dbReference>
<keyword evidence="1" id="KW-0732">Signal</keyword>
<name>A0AA41H368_9BURK</name>
<dbReference type="EMBL" id="JALJZU010000001">
    <property type="protein sequence ID" value="MCP2006727.1"/>
    <property type="molecule type" value="Genomic_DNA"/>
</dbReference>
<evidence type="ECO:0000256" key="1">
    <source>
        <dbReference type="SAM" id="SignalP"/>
    </source>
</evidence>
<proteinExistence type="predicted"/>
<dbReference type="AlphaFoldDB" id="A0AA41H368"/>
<evidence type="ECO:0000313" key="2">
    <source>
        <dbReference type="EMBL" id="MBV6319462.1"/>
    </source>
</evidence>
<dbReference type="Pfam" id="PF05345">
    <property type="entry name" value="He_PIG"/>
    <property type="match status" value="1"/>
</dbReference>
<protein>
    <submittedName>
        <fullName evidence="2">Ig domain-containing protein</fullName>
    </submittedName>
</protein>